<evidence type="ECO:0000313" key="2">
    <source>
        <dbReference type="Proteomes" id="UP001162992"/>
    </source>
</evidence>
<dbReference type="Proteomes" id="UP001162992">
    <property type="component" value="Chromosome 13"/>
</dbReference>
<organism evidence="1 2">
    <name type="scientific">Diphasiastrum complanatum</name>
    <name type="common">Issler's clubmoss</name>
    <name type="synonym">Lycopodium complanatum</name>
    <dbReference type="NCBI Taxonomy" id="34168"/>
    <lineage>
        <taxon>Eukaryota</taxon>
        <taxon>Viridiplantae</taxon>
        <taxon>Streptophyta</taxon>
        <taxon>Embryophyta</taxon>
        <taxon>Tracheophyta</taxon>
        <taxon>Lycopodiopsida</taxon>
        <taxon>Lycopodiales</taxon>
        <taxon>Lycopodiaceae</taxon>
        <taxon>Lycopodioideae</taxon>
        <taxon>Diphasiastrum</taxon>
    </lineage>
</organism>
<accession>A0ACC2BRQ5</accession>
<gene>
    <name evidence="1" type="ORF">O6H91_13G000900</name>
</gene>
<dbReference type="EMBL" id="CM055104">
    <property type="protein sequence ID" value="KAJ7532372.1"/>
    <property type="molecule type" value="Genomic_DNA"/>
</dbReference>
<proteinExistence type="predicted"/>
<protein>
    <submittedName>
        <fullName evidence="1">Uncharacterized protein</fullName>
    </submittedName>
</protein>
<comment type="caution">
    <text evidence="1">The sequence shown here is derived from an EMBL/GenBank/DDBJ whole genome shotgun (WGS) entry which is preliminary data.</text>
</comment>
<name>A0ACC2BRQ5_DIPCM</name>
<evidence type="ECO:0000313" key="1">
    <source>
        <dbReference type="EMBL" id="KAJ7532372.1"/>
    </source>
</evidence>
<sequence>MDRKGWPWKKKSSEKASELGESTGSPPAHSARFYYEQDIPRFLDHSRIGNEPSSPWRQQTEEKMRHLSEKLSAAISDIAAKDALVEQHAKVAQEAVTGWENAETEAATLRRQLEGCLQQKTALNDRVSYLDGSLRQCMRELRHVREVQEERLHEAIFKKMRQWDTVRLELEGKLIESNNRLLEVQAEKVVLSNSLQERTRGMSELERAKTAAETQTEQLKVKIETLEKRNSRASFDLHVLNKEMEIRNSEKEYARKAADLANRQHLEATRRIAKLEAECSKLRMMLRKKLPSSAALVQMKLQADAAEDDSGSDSKKSKPPVKKNAPLRRFSADHMEIRSQASSRESDSASERLYVMEEEKKMLRECLLAKRDKELQMGARTSSTLSRLDQDRSEVKKGLRRTSGASLFAQIQTSGSIDVEKSSSALSVCEGSSCNGDDIAATDTWTSALITQFSHLSLNKASPTLSNFRNLELMDDFVEMERLASTMSFECKGQDVGGTAKNNIQVCDKCLSLQAEKMSLEERLSKRQTELHESKQSCSELIKKLCHAEEETGDLQAKFFANERAMSRLQEKLDTKLERQAAKAENLVEALELQAKASRDLLLQDAETKRFAEASSTLFNDATLSLSRSIMVTPTIAGFGCTSAFNRVVRLVESLAQKSGASVIPSSSANRITGISFKTSEAQNEAIGSVEAVQAGNSEGLELKMGFQKLIAAGNIVLQDRADAFHFLTQLASLLELFMASSLKHSEECSRRTNERKSAGYPQPIVASILVSDCKVEELEEETKNMLIPAPFVVENDSISNCKETETATSSGNMSEETQISKLLMAAGSGATTTSEELTELKLEKEALEKLLDVANAEIESMKVQLCEAEGLKNGLSVDLVSSEESKKLAEDRLATMSASKVELQSQIEAAEEEVHRLKTVVANLEEVFHEEQMKHFDVAMECRNLQQQLSEAEELISSLRSQLGSTQESKEMAETQMQLAMASLKAELETKLKDTESERNLLQEELFKRRSELEQERRQHADAAEQQQKLQLELDEECRGRQDAVLDCKKFQQQLSESEQLIATLSLQLGSAQESKVKVESQILEMASLNAKLESQINATEDDLKFLQEKLSIHILELQEQRMHHHNAVMEGRIRQQKLSDTEEIISALQKQLAWVQQSKEHAEDQLASANDELNSRIQAFEAKLVELQEERMHHHDAVMKSQVSKQKLSDTQEIISTLQRQLASVQESKQHAEDHMASANDELRSQFQASEAKLFELQEERMHYYDAGQVTQQKLSDAEEMISTLQKQLASVQDSKQLAEDQLASANDELRCQIQAFEAQFIELQQERVYHHDAVMEGQVTQQKLSDTVEGIRTLQKQLAWIEESKQLAEDQLASANDELRSQIQAFEAKLVQVQEERMHNDDAVTKLQVSQQKLSDAEEIISTLQKQLASVQGSKQLAEDQLASANDELRCQIQAFEAQFIELQQERVYHHDAVMEGQVTQQKLSDTVEGIRTLQKQLAWIEESKQLAEDQLASANDELRSQIQAFEAKLVQVQEERMHNDDAVTELQVSQQKLSDAEEIISTLQKQLGSVQGSKQLAEGQLASANDELRCQIQAFEAQERIYHHDAVMEGQVTQQNLSETVEGICTLQKQLAWMEESKQLAEDQLASANDELRSQIQAFEAKFFQLQEERMDNDDAVIERQVSQQKLSDAEEIISTLQKQLASVQNSKQLAEDQLASANDELRCQIQAFEAQGVELRQERVYHHDAVIERQVSQQKLSDAEEIISTLQKQLGSVQNSKQLAEDQLASANDELRCQIQAFEAQGVELRQERVYHHDAVIEGQVTQQKLSDTVQGICTLQKQLAWIEESKQLAEDQLVSANDKLRSQIQAFEAKLQEERMHNDDAVIERQVAQQKLSDEEEIISTLHKQLAIVQVSKQLAEDQLPSATDELRSQIEAFEAKLDELQRSTHLAESHLEASNTRLDIHQTNSSEAKLTDVMQQELQNAA</sequence>
<keyword evidence="2" id="KW-1185">Reference proteome</keyword>
<reference evidence="2" key="1">
    <citation type="journal article" date="2024" name="Proc. Natl. Acad. Sci. U.S.A.">
        <title>Extraordinary preservation of gene collinearity over three hundred million years revealed in homosporous lycophytes.</title>
        <authorList>
            <person name="Li C."/>
            <person name="Wickell D."/>
            <person name="Kuo L.Y."/>
            <person name="Chen X."/>
            <person name="Nie B."/>
            <person name="Liao X."/>
            <person name="Peng D."/>
            <person name="Ji J."/>
            <person name="Jenkins J."/>
            <person name="Williams M."/>
            <person name="Shu S."/>
            <person name="Plott C."/>
            <person name="Barry K."/>
            <person name="Rajasekar S."/>
            <person name="Grimwood J."/>
            <person name="Han X."/>
            <person name="Sun S."/>
            <person name="Hou Z."/>
            <person name="He W."/>
            <person name="Dai G."/>
            <person name="Sun C."/>
            <person name="Schmutz J."/>
            <person name="Leebens-Mack J.H."/>
            <person name="Li F.W."/>
            <person name="Wang L."/>
        </authorList>
    </citation>
    <scope>NUCLEOTIDE SEQUENCE [LARGE SCALE GENOMIC DNA]</scope>
    <source>
        <strain evidence="2">cv. PW_Plant_1</strain>
    </source>
</reference>